<dbReference type="Proteomes" id="UP000002630">
    <property type="component" value="Unassembled WGS sequence"/>
</dbReference>
<dbReference type="AlphaFoldDB" id="D7G2S7"/>
<dbReference type="EMBL" id="FN649760">
    <property type="protein sequence ID" value="CBJ33431.1"/>
    <property type="molecule type" value="Genomic_DNA"/>
</dbReference>
<organism evidence="1 2">
    <name type="scientific">Ectocarpus siliculosus</name>
    <name type="common">Brown alga</name>
    <name type="synonym">Conferva siliculosa</name>
    <dbReference type="NCBI Taxonomy" id="2880"/>
    <lineage>
        <taxon>Eukaryota</taxon>
        <taxon>Sar</taxon>
        <taxon>Stramenopiles</taxon>
        <taxon>Ochrophyta</taxon>
        <taxon>PX clade</taxon>
        <taxon>Phaeophyceae</taxon>
        <taxon>Ectocarpales</taxon>
        <taxon>Ectocarpaceae</taxon>
        <taxon>Ectocarpus</taxon>
    </lineage>
</organism>
<reference evidence="1 2" key="1">
    <citation type="journal article" date="2010" name="Nature">
        <title>The Ectocarpus genome and the independent evolution of multicellularity in brown algae.</title>
        <authorList>
            <person name="Cock J.M."/>
            <person name="Sterck L."/>
            <person name="Rouze P."/>
            <person name="Scornet D."/>
            <person name="Allen A.E."/>
            <person name="Amoutzias G."/>
            <person name="Anthouard V."/>
            <person name="Artiguenave F."/>
            <person name="Aury J.M."/>
            <person name="Badger J.H."/>
            <person name="Beszteri B."/>
            <person name="Billiau K."/>
            <person name="Bonnet E."/>
            <person name="Bothwell J.H."/>
            <person name="Bowler C."/>
            <person name="Boyen C."/>
            <person name="Brownlee C."/>
            <person name="Carrano C.J."/>
            <person name="Charrier B."/>
            <person name="Cho G.Y."/>
            <person name="Coelho S.M."/>
            <person name="Collen J."/>
            <person name="Corre E."/>
            <person name="Da Silva C."/>
            <person name="Delage L."/>
            <person name="Delaroque N."/>
            <person name="Dittami S.M."/>
            <person name="Doulbeau S."/>
            <person name="Elias M."/>
            <person name="Farnham G."/>
            <person name="Gachon C.M."/>
            <person name="Gschloessl B."/>
            <person name="Heesch S."/>
            <person name="Jabbari K."/>
            <person name="Jubin C."/>
            <person name="Kawai H."/>
            <person name="Kimura K."/>
            <person name="Kloareg B."/>
            <person name="Kupper F.C."/>
            <person name="Lang D."/>
            <person name="Le Bail A."/>
            <person name="Leblanc C."/>
            <person name="Lerouge P."/>
            <person name="Lohr M."/>
            <person name="Lopez P.J."/>
            <person name="Martens C."/>
            <person name="Maumus F."/>
            <person name="Michel G."/>
            <person name="Miranda-Saavedra D."/>
            <person name="Morales J."/>
            <person name="Moreau H."/>
            <person name="Motomura T."/>
            <person name="Nagasato C."/>
            <person name="Napoli C.A."/>
            <person name="Nelson D.R."/>
            <person name="Nyvall-Collen P."/>
            <person name="Peters A.F."/>
            <person name="Pommier C."/>
            <person name="Potin P."/>
            <person name="Poulain J."/>
            <person name="Quesneville H."/>
            <person name="Read B."/>
            <person name="Rensing S.A."/>
            <person name="Ritter A."/>
            <person name="Rousvoal S."/>
            <person name="Samanta M."/>
            <person name="Samson G."/>
            <person name="Schroeder D.C."/>
            <person name="Segurens B."/>
            <person name="Strittmatter M."/>
            <person name="Tonon T."/>
            <person name="Tregear J.W."/>
            <person name="Valentin K."/>
            <person name="von Dassow P."/>
            <person name="Yamagishi T."/>
            <person name="Van de Peer Y."/>
            <person name="Wincker P."/>
        </authorList>
    </citation>
    <scope>NUCLEOTIDE SEQUENCE [LARGE SCALE GENOMIC DNA]</scope>
    <source>
        <strain evidence="2">Ec32 / CCAP1310/4</strain>
    </source>
</reference>
<evidence type="ECO:0000313" key="1">
    <source>
        <dbReference type="EMBL" id="CBJ33431.1"/>
    </source>
</evidence>
<sequence>MAAEAALESASTESRVFIDSCGGSGIAGEEHRIPLGGCRLDNLLEDQLAKVAVAASVLLGNGNRPLYAASSHPHTTRSVHSRKDQQILLIARCLYPGGGGVVGREEDGRRHVAVNRQELHAIALVGRLKNLWPPYVDPEFGEWVI</sequence>
<keyword evidence="2" id="KW-1185">Reference proteome</keyword>
<accession>D7G2S7</accession>
<dbReference type="InParanoid" id="D7G2S7"/>
<protein>
    <submittedName>
        <fullName evidence="1">Uncharacterized protein</fullName>
    </submittedName>
</protein>
<evidence type="ECO:0000313" key="2">
    <source>
        <dbReference type="Proteomes" id="UP000002630"/>
    </source>
</evidence>
<proteinExistence type="predicted"/>
<gene>
    <name evidence="1" type="ORF">Esi_0480_0007</name>
</gene>
<name>D7G2S7_ECTSI</name>